<evidence type="ECO:0000256" key="5">
    <source>
        <dbReference type="ARBA" id="ARBA00022692"/>
    </source>
</evidence>
<dbReference type="AlphaFoldDB" id="A0AAW1SHI6"/>
<comment type="subcellular location">
    <subcellularLocation>
        <location evidence="1">Membrane</location>
        <topology evidence="1">Multi-pass membrane protein</topology>
    </subcellularLocation>
    <subcellularLocation>
        <location evidence="2">Plastid</location>
        <location evidence="2">Chloroplast</location>
    </subcellularLocation>
</comment>
<keyword evidence="8 10" id="KW-0472">Membrane</keyword>
<dbReference type="FunFam" id="1.20.1250.20:FF:000058">
    <property type="entry name" value="ascorbate transporter, chloroplastic isoform X1"/>
    <property type="match status" value="1"/>
</dbReference>
<dbReference type="SUPFAM" id="SSF103473">
    <property type="entry name" value="MFS general substrate transporter"/>
    <property type="match status" value="1"/>
</dbReference>
<evidence type="ECO:0000256" key="7">
    <source>
        <dbReference type="ARBA" id="ARBA00022989"/>
    </source>
</evidence>
<dbReference type="EMBL" id="JALJOU010000003">
    <property type="protein sequence ID" value="KAK9845365.1"/>
    <property type="molecule type" value="Genomic_DNA"/>
</dbReference>
<keyword evidence="7 10" id="KW-1133">Transmembrane helix</keyword>
<dbReference type="PANTHER" id="PTHR11662">
    <property type="entry name" value="SOLUTE CARRIER FAMILY 17"/>
    <property type="match status" value="1"/>
</dbReference>
<dbReference type="PROSITE" id="PS50850">
    <property type="entry name" value="MFS"/>
    <property type="match status" value="1"/>
</dbReference>
<evidence type="ECO:0000256" key="4">
    <source>
        <dbReference type="ARBA" id="ARBA00022640"/>
    </source>
</evidence>
<feature type="domain" description="Major facilitator superfamily (MFS) profile" evidence="11">
    <location>
        <begin position="107"/>
        <end position="511"/>
    </location>
</feature>
<evidence type="ECO:0000256" key="3">
    <source>
        <dbReference type="ARBA" id="ARBA00022528"/>
    </source>
</evidence>
<feature type="transmembrane region" description="Helical" evidence="10">
    <location>
        <begin position="325"/>
        <end position="346"/>
    </location>
</feature>
<dbReference type="GO" id="GO:0009507">
    <property type="term" value="C:chloroplast"/>
    <property type="evidence" value="ECO:0007669"/>
    <property type="project" value="UniProtKB-SubCell"/>
</dbReference>
<feature type="transmembrane region" description="Helical" evidence="10">
    <location>
        <begin position="488"/>
        <end position="506"/>
    </location>
</feature>
<comment type="caution">
    <text evidence="12">The sequence shown here is derived from an EMBL/GenBank/DDBJ whole genome shotgun (WGS) entry which is preliminary data.</text>
</comment>
<evidence type="ECO:0000259" key="11">
    <source>
        <dbReference type="PROSITE" id="PS50850"/>
    </source>
</evidence>
<dbReference type="CDD" id="cd17380">
    <property type="entry name" value="MFS_SLC17A9_like"/>
    <property type="match status" value="1"/>
</dbReference>
<dbReference type="GO" id="GO:0042170">
    <property type="term" value="C:plastid membrane"/>
    <property type="evidence" value="ECO:0007669"/>
    <property type="project" value="UniProtKB-ARBA"/>
</dbReference>
<evidence type="ECO:0000313" key="13">
    <source>
        <dbReference type="Proteomes" id="UP001445335"/>
    </source>
</evidence>
<dbReference type="InterPro" id="IPR050382">
    <property type="entry name" value="MFS_Na/Anion_cotransporter"/>
</dbReference>
<evidence type="ECO:0000256" key="8">
    <source>
        <dbReference type="ARBA" id="ARBA00023136"/>
    </source>
</evidence>
<proteinExistence type="inferred from homology"/>
<feature type="transmembrane region" description="Helical" evidence="10">
    <location>
        <begin position="258"/>
        <end position="278"/>
    </location>
</feature>
<evidence type="ECO:0000256" key="9">
    <source>
        <dbReference type="ARBA" id="ARBA00024362"/>
    </source>
</evidence>
<organism evidence="12 13">
    <name type="scientific">Elliptochloris bilobata</name>
    <dbReference type="NCBI Taxonomy" id="381761"/>
    <lineage>
        <taxon>Eukaryota</taxon>
        <taxon>Viridiplantae</taxon>
        <taxon>Chlorophyta</taxon>
        <taxon>core chlorophytes</taxon>
        <taxon>Trebouxiophyceae</taxon>
        <taxon>Trebouxiophyceae incertae sedis</taxon>
        <taxon>Elliptochloris clade</taxon>
        <taxon>Elliptochloris</taxon>
    </lineage>
</organism>
<keyword evidence="13" id="KW-1185">Reference proteome</keyword>
<dbReference type="GO" id="GO:0005315">
    <property type="term" value="F:phosphate transmembrane transporter activity"/>
    <property type="evidence" value="ECO:0007669"/>
    <property type="project" value="UniProtKB-ARBA"/>
</dbReference>
<reference evidence="12 13" key="1">
    <citation type="journal article" date="2024" name="Nat. Commun.">
        <title>Phylogenomics reveals the evolutionary origins of lichenization in chlorophyte algae.</title>
        <authorList>
            <person name="Puginier C."/>
            <person name="Libourel C."/>
            <person name="Otte J."/>
            <person name="Skaloud P."/>
            <person name="Haon M."/>
            <person name="Grisel S."/>
            <person name="Petersen M."/>
            <person name="Berrin J.G."/>
            <person name="Delaux P.M."/>
            <person name="Dal Grande F."/>
            <person name="Keller J."/>
        </authorList>
    </citation>
    <scope>NUCLEOTIDE SEQUENCE [LARGE SCALE GENOMIC DNA]</scope>
    <source>
        <strain evidence="12 13">SAG 245.80</strain>
    </source>
</reference>
<feature type="transmembrane region" description="Helical" evidence="10">
    <location>
        <begin position="366"/>
        <end position="387"/>
    </location>
</feature>
<feature type="transmembrane region" description="Helical" evidence="10">
    <location>
        <begin position="105"/>
        <end position="124"/>
    </location>
</feature>
<dbReference type="InterPro" id="IPR011701">
    <property type="entry name" value="MFS"/>
</dbReference>
<evidence type="ECO:0000256" key="6">
    <source>
        <dbReference type="ARBA" id="ARBA00022946"/>
    </source>
</evidence>
<name>A0AAW1SHI6_9CHLO</name>
<dbReference type="InterPro" id="IPR020846">
    <property type="entry name" value="MFS_dom"/>
</dbReference>
<keyword evidence="4" id="KW-0934">Plastid</keyword>
<dbReference type="Gene3D" id="1.20.1250.20">
    <property type="entry name" value="MFS general substrate transporter like domains"/>
    <property type="match status" value="2"/>
</dbReference>
<evidence type="ECO:0000256" key="1">
    <source>
        <dbReference type="ARBA" id="ARBA00004141"/>
    </source>
</evidence>
<feature type="transmembrane region" description="Helical" evidence="10">
    <location>
        <begin position="177"/>
        <end position="201"/>
    </location>
</feature>
<dbReference type="InterPro" id="IPR036259">
    <property type="entry name" value="MFS_trans_sf"/>
</dbReference>
<feature type="transmembrane region" description="Helical" evidence="10">
    <location>
        <begin position="136"/>
        <end position="157"/>
    </location>
</feature>
<dbReference type="InterPro" id="IPR044777">
    <property type="entry name" value="SLC17A9-like"/>
</dbReference>
<evidence type="ECO:0000256" key="10">
    <source>
        <dbReference type="SAM" id="Phobius"/>
    </source>
</evidence>
<gene>
    <name evidence="12" type="ORF">WJX81_004554</name>
</gene>
<keyword evidence="6" id="KW-0809">Transit peptide</keyword>
<keyword evidence="3" id="KW-0150">Chloroplast</keyword>
<evidence type="ECO:0000313" key="12">
    <source>
        <dbReference type="EMBL" id="KAK9845365.1"/>
    </source>
</evidence>
<dbReference type="FunFam" id="1.20.1250.20:FF:000086">
    <property type="entry name" value="ascorbate transporter, chloroplastic isoform X2"/>
    <property type="match status" value="1"/>
</dbReference>
<feature type="transmembrane region" description="Helical" evidence="10">
    <location>
        <begin position="455"/>
        <end position="482"/>
    </location>
</feature>
<dbReference type="Pfam" id="PF07690">
    <property type="entry name" value="MFS_1"/>
    <property type="match status" value="1"/>
</dbReference>
<accession>A0AAW1SHI6</accession>
<protein>
    <recommendedName>
        <fullName evidence="11">Major facilitator superfamily (MFS) profile domain-containing protein</fullName>
    </recommendedName>
</protein>
<evidence type="ECO:0000256" key="2">
    <source>
        <dbReference type="ARBA" id="ARBA00004229"/>
    </source>
</evidence>
<keyword evidence="5 10" id="KW-0812">Transmembrane</keyword>
<dbReference type="PANTHER" id="PTHR11662:SF446">
    <property type="entry name" value="SODIUM-DEPENDENT PHOSPHATE TRANSPORT PROTEIN 1, CHLOROPLASTIC"/>
    <property type="match status" value="1"/>
</dbReference>
<comment type="similarity">
    <text evidence="9">Belongs to the major facilitator superfamily. Sodium/anion cotransporter (TC 2.A.1.14) family.</text>
</comment>
<sequence length="514" mass="55100">MWTAAHARGVGVRSSTVAVCTSYNTAAERRAELSQPSALCGRIGAGLAAPTRQPALYMLQATVAALPPGDGALSTVDDTEVPGTTGSVAEVVELVATPGRWGRRWVIVGLCFLAFMLCNMDRVNMSIAILPMSKQYAWDSATIGLVQSSFFWGYLLTQVAGGVWADKFGGKRVLGFGVLWWSVATTLTPLAAGLGLPALLLARASMGVGEGVAMPAMNNLLSRWVPVRERSRSLALVYSGMYSGSILGLGLSPHMIDILHWPSVFYIFGSLGVVWFALWSAQAESSPQEDARCCEAERTYIEASTVKRRPAQEIPWRLLLSKAPVWALIVCHFCHNWGTFILLTWMPTYYNQVLGFDLLKSGIFSVLPWVTMALAANLGGWIADTMVSRGVSVTTVRKVMQTIGFMGPAIFLTQLGRVSTPMGAVACMMASQGLDAFSQSGLYSNHMDIGPRYSGVLLGLSNTAGVLAGVLGTAATGLILANGTWDEVWGVAVAFYLLGTVVWNLFATGEQVFD</sequence>
<dbReference type="Proteomes" id="UP001445335">
    <property type="component" value="Unassembled WGS sequence"/>
</dbReference>